<dbReference type="SUPFAM" id="SSF47384">
    <property type="entry name" value="Homodimeric domain of signal transducing histidine kinase"/>
    <property type="match status" value="1"/>
</dbReference>
<evidence type="ECO:0000256" key="4">
    <source>
        <dbReference type="ARBA" id="ARBA00022553"/>
    </source>
</evidence>
<evidence type="ECO:0000256" key="5">
    <source>
        <dbReference type="ARBA" id="ARBA00022679"/>
    </source>
</evidence>
<feature type="transmembrane region" description="Helical" evidence="7">
    <location>
        <begin position="169"/>
        <end position="194"/>
    </location>
</feature>
<dbReference type="PROSITE" id="PS50109">
    <property type="entry name" value="HIS_KIN"/>
    <property type="match status" value="1"/>
</dbReference>
<dbReference type="GO" id="GO:0005886">
    <property type="term" value="C:plasma membrane"/>
    <property type="evidence" value="ECO:0007669"/>
    <property type="project" value="TreeGrafter"/>
</dbReference>
<evidence type="ECO:0000313" key="11">
    <source>
        <dbReference type="Proteomes" id="UP000019140"/>
    </source>
</evidence>
<dbReference type="Gene3D" id="1.10.287.130">
    <property type="match status" value="1"/>
</dbReference>
<comment type="catalytic activity">
    <reaction evidence="1">
        <text>ATP + protein L-histidine = ADP + protein N-phospho-L-histidine.</text>
        <dbReference type="EC" id="2.7.13.3"/>
    </reaction>
</comment>
<keyword evidence="7" id="KW-0812">Transmembrane</keyword>
<proteinExistence type="predicted"/>
<dbReference type="PANTHER" id="PTHR43047:SF72">
    <property type="entry name" value="OSMOSENSING HISTIDINE PROTEIN KINASE SLN1"/>
    <property type="match status" value="1"/>
</dbReference>
<keyword evidence="11" id="KW-1185">Reference proteome</keyword>
<dbReference type="SUPFAM" id="SSF55874">
    <property type="entry name" value="ATPase domain of HSP90 chaperone/DNA topoisomerase II/histidine kinase"/>
    <property type="match status" value="1"/>
</dbReference>
<evidence type="ECO:0000256" key="7">
    <source>
        <dbReference type="SAM" id="Phobius"/>
    </source>
</evidence>
<dbReference type="InterPro" id="IPR036890">
    <property type="entry name" value="HATPase_C_sf"/>
</dbReference>
<dbReference type="GO" id="GO:0000155">
    <property type="term" value="F:phosphorelay sensor kinase activity"/>
    <property type="evidence" value="ECO:0007669"/>
    <property type="project" value="InterPro"/>
</dbReference>
<evidence type="ECO:0000259" key="9">
    <source>
        <dbReference type="PROSITE" id="PS50885"/>
    </source>
</evidence>
<dbReference type="CDD" id="cd06225">
    <property type="entry name" value="HAMP"/>
    <property type="match status" value="1"/>
</dbReference>
<keyword evidence="6" id="KW-0418">Kinase</keyword>
<comment type="caution">
    <text evidence="10">The sequence shown here is derived from an EMBL/GenBank/DDBJ whole genome shotgun (WGS) entry which is preliminary data.</text>
</comment>
<comment type="subcellular location">
    <subcellularLocation>
        <location evidence="2">Membrane</location>
    </subcellularLocation>
</comment>
<accession>W4LNY7</accession>
<dbReference type="InterPro" id="IPR004358">
    <property type="entry name" value="Sig_transdc_His_kin-like_C"/>
</dbReference>
<dbReference type="PROSITE" id="PS50885">
    <property type="entry name" value="HAMP"/>
    <property type="match status" value="1"/>
</dbReference>
<dbReference type="SMART" id="SM00388">
    <property type="entry name" value="HisKA"/>
    <property type="match status" value="1"/>
</dbReference>
<dbReference type="Pfam" id="PF00512">
    <property type="entry name" value="HisKA"/>
    <property type="match status" value="1"/>
</dbReference>
<name>W4LNY7_9BACT</name>
<dbReference type="PANTHER" id="PTHR43047">
    <property type="entry name" value="TWO-COMPONENT HISTIDINE PROTEIN KINASE"/>
    <property type="match status" value="1"/>
</dbReference>
<dbReference type="SUPFAM" id="SSF158472">
    <property type="entry name" value="HAMP domain-like"/>
    <property type="match status" value="1"/>
</dbReference>
<feature type="transmembrane region" description="Helical" evidence="7">
    <location>
        <begin position="34"/>
        <end position="58"/>
    </location>
</feature>
<dbReference type="InterPro" id="IPR003660">
    <property type="entry name" value="HAMP_dom"/>
</dbReference>
<dbReference type="SMART" id="SM00304">
    <property type="entry name" value="HAMP"/>
    <property type="match status" value="1"/>
</dbReference>
<evidence type="ECO:0000256" key="1">
    <source>
        <dbReference type="ARBA" id="ARBA00000085"/>
    </source>
</evidence>
<dbReference type="SMART" id="SM00387">
    <property type="entry name" value="HATPase_c"/>
    <property type="match status" value="1"/>
</dbReference>
<feature type="domain" description="HAMP" evidence="9">
    <location>
        <begin position="197"/>
        <end position="249"/>
    </location>
</feature>
<dbReference type="InterPro" id="IPR005467">
    <property type="entry name" value="His_kinase_dom"/>
</dbReference>
<gene>
    <name evidence="10" type="ORF">ETSY2_40890</name>
</gene>
<dbReference type="PRINTS" id="PR00344">
    <property type="entry name" value="BCTRLSENSOR"/>
</dbReference>
<keyword evidence="5" id="KW-0808">Transferase</keyword>
<evidence type="ECO:0000259" key="8">
    <source>
        <dbReference type="PROSITE" id="PS50109"/>
    </source>
</evidence>
<dbReference type="InterPro" id="IPR003594">
    <property type="entry name" value="HATPase_dom"/>
</dbReference>
<evidence type="ECO:0000256" key="3">
    <source>
        <dbReference type="ARBA" id="ARBA00012438"/>
    </source>
</evidence>
<keyword evidence="7" id="KW-1133">Transmembrane helix</keyword>
<evidence type="ECO:0000256" key="2">
    <source>
        <dbReference type="ARBA" id="ARBA00004370"/>
    </source>
</evidence>
<dbReference type="InterPro" id="IPR003661">
    <property type="entry name" value="HisK_dim/P_dom"/>
</dbReference>
<dbReference type="FunFam" id="3.30.565.10:FF:000010">
    <property type="entry name" value="Sensor histidine kinase RcsC"/>
    <property type="match status" value="1"/>
</dbReference>
<keyword evidence="7" id="KW-0472">Membrane</keyword>
<dbReference type="Proteomes" id="UP000019140">
    <property type="component" value="Unassembled WGS sequence"/>
</dbReference>
<dbReference type="AlphaFoldDB" id="W4LNY7"/>
<feature type="domain" description="Histidine kinase" evidence="8">
    <location>
        <begin position="303"/>
        <end position="525"/>
    </location>
</feature>
<dbReference type="Pfam" id="PF02518">
    <property type="entry name" value="HATPase_c"/>
    <property type="match status" value="1"/>
</dbReference>
<dbReference type="Pfam" id="PF00672">
    <property type="entry name" value="HAMP"/>
    <property type="match status" value="1"/>
</dbReference>
<sequence length="530" mass="59019">MIATYQLRCGGMIMQNSHDTSIQDGKFYSLSRRFSAVLIGVVTVLLLVFAATAIVLNLSEAEKDLQKRLANTFGLARISLSTSLWNIDHDVINNFIEALFLDESIVYAHILLTVDDVKPKLRSKYHDKTFEDFVGMPQYIATSQDIFYEDKNVGTLQVVMSRHSLQQQLWRNIAGILALTLIVIAAIFLTSILVTRRYISRPLMKLQHAAALIANGDLDTPIETRGQDEIASLARALSLMRNSLRQFVGALQSSNAKLEDYNRTLEYRVEERTAEWAEAMQAAESARLAAEAANHAKSTFLANMSHELRTPLNAIIGYGEMLTEEVEERGHHEFVPDLERIQTAGRHLLTLISDILDLSKIEAGRVELELETFELAPMIQEVVNTIQPLVRKNANTLDVQYAVDVGVMRADSTKVRQTLLNLLSNACKFTEKGTIKLQVDRDANAETERLMFEVTDTGIGMTAEQLNNVFQPFTQADASTTRKYGGSGLGLAISQHFCNMMGGYITAESTLGEGSTFCIRLPAYVTEPEA</sequence>
<dbReference type="EC" id="2.7.13.3" evidence="3"/>
<evidence type="ECO:0000313" key="10">
    <source>
        <dbReference type="EMBL" id="ETW99435.1"/>
    </source>
</evidence>
<dbReference type="CDD" id="cd16922">
    <property type="entry name" value="HATPase_EvgS-ArcB-TorS-like"/>
    <property type="match status" value="1"/>
</dbReference>
<reference evidence="10 11" key="1">
    <citation type="journal article" date="2014" name="Nature">
        <title>An environmental bacterial taxon with a large and distinct metabolic repertoire.</title>
        <authorList>
            <person name="Wilson M.C."/>
            <person name="Mori T."/>
            <person name="Ruckert C."/>
            <person name="Uria A.R."/>
            <person name="Helf M.J."/>
            <person name="Takada K."/>
            <person name="Gernert C."/>
            <person name="Steffens U.A."/>
            <person name="Heycke N."/>
            <person name="Schmitt S."/>
            <person name="Rinke C."/>
            <person name="Helfrich E.J."/>
            <person name="Brachmann A.O."/>
            <person name="Gurgui C."/>
            <person name="Wakimoto T."/>
            <person name="Kracht M."/>
            <person name="Crusemann M."/>
            <person name="Hentschel U."/>
            <person name="Abe I."/>
            <person name="Matsunaga S."/>
            <person name="Kalinowski J."/>
            <person name="Takeyama H."/>
            <person name="Piel J."/>
        </authorList>
    </citation>
    <scope>NUCLEOTIDE SEQUENCE [LARGE SCALE GENOMIC DNA]</scope>
    <source>
        <strain evidence="11">TSY2</strain>
    </source>
</reference>
<dbReference type="CDD" id="cd00082">
    <property type="entry name" value="HisKA"/>
    <property type="match status" value="1"/>
</dbReference>
<dbReference type="HOGENOM" id="CLU_000445_104_15_7"/>
<organism evidence="10 11">
    <name type="scientific">Candidatus Entotheonella gemina</name>
    <dbReference type="NCBI Taxonomy" id="1429439"/>
    <lineage>
        <taxon>Bacteria</taxon>
        <taxon>Pseudomonadati</taxon>
        <taxon>Nitrospinota/Tectimicrobiota group</taxon>
        <taxon>Candidatus Tectimicrobiota</taxon>
        <taxon>Candidatus Entotheonellia</taxon>
        <taxon>Candidatus Entotheonellales</taxon>
        <taxon>Candidatus Entotheonellaceae</taxon>
        <taxon>Candidatus Entotheonella</taxon>
    </lineage>
</organism>
<keyword evidence="4" id="KW-0597">Phosphoprotein</keyword>
<dbReference type="Gene3D" id="3.30.565.10">
    <property type="entry name" value="Histidine kinase-like ATPase, C-terminal domain"/>
    <property type="match status" value="1"/>
</dbReference>
<protein>
    <recommendedName>
        <fullName evidence="3">histidine kinase</fullName>
        <ecNumber evidence="3">2.7.13.3</ecNumber>
    </recommendedName>
</protein>
<dbReference type="EMBL" id="AZHX01001837">
    <property type="protein sequence ID" value="ETW99435.1"/>
    <property type="molecule type" value="Genomic_DNA"/>
</dbReference>
<dbReference type="InterPro" id="IPR036097">
    <property type="entry name" value="HisK_dim/P_sf"/>
</dbReference>
<dbReference type="Gene3D" id="6.10.340.10">
    <property type="match status" value="1"/>
</dbReference>
<evidence type="ECO:0000256" key="6">
    <source>
        <dbReference type="ARBA" id="ARBA00022777"/>
    </source>
</evidence>
<dbReference type="GO" id="GO:0009927">
    <property type="term" value="F:histidine phosphotransfer kinase activity"/>
    <property type="evidence" value="ECO:0007669"/>
    <property type="project" value="TreeGrafter"/>
</dbReference>